<accession>A0ABX6YXF0</accession>
<sequence>MTRRIILPALLASLALLAACQEMTPKQDGAMPKTLPEGMVGRWGLTKADCDSSRDDNKGLMVVKPDSLQFYESQAKLAEIDSATDRVVRARWNFTGEGEKWQRDIVLTLSSTGIYLSRQDITRDSMKPLTYRQCVSP</sequence>
<dbReference type="PROSITE" id="PS51257">
    <property type="entry name" value="PROKAR_LIPOPROTEIN"/>
    <property type="match status" value="1"/>
</dbReference>
<dbReference type="Proteomes" id="UP000192422">
    <property type="component" value="Chromosome"/>
</dbReference>
<proteinExistence type="predicted"/>
<evidence type="ECO:0008006" key="4">
    <source>
        <dbReference type="Google" id="ProtNLM"/>
    </source>
</evidence>
<name>A0ABX6YXF0_9RHOB</name>
<feature type="signal peptide" evidence="1">
    <location>
        <begin position="1"/>
        <end position="18"/>
    </location>
</feature>
<protein>
    <recommendedName>
        <fullName evidence="4">Lipoprotein</fullName>
    </recommendedName>
</protein>
<organism evidence="2 3">
    <name type="scientific">Thioclava electrotropha</name>
    <dbReference type="NCBI Taxonomy" id="1549850"/>
    <lineage>
        <taxon>Bacteria</taxon>
        <taxon>Pseudomonadati</taxon>
        <taxon>Pseudomonadota</taxon>
        <taxon>Alphaproteobacteria</taxon>
        <taxon>Rhodobacterales</taxon>
        <taxon>Paracoccaceae</taxon>
        <taxon>Thioclava</taxon>
    </lineage>
</organism>
<evidence type="ECO:0000313" key="2">
    <source>
        <dbReference type="EMBL" id="QPZ92177.1"/>
    </source>
</evidence>
<gene>
    <name evidence="2" type="ORF">AKL02_015640</name>
</gene>
<keyword evidence="3" id="KW-1185">Reference proteome</keyword>
<keyword evidence="1" id="KW-0732">Signal</keyword>
<dbReference type="RefSeq" id="WP_083075998.1">
    <property type="nucleotide sequence ID" value="NZ_CP053562.1"/>
</dbReference>
<evidence type="ECO:0000313" key="3">
    <source>
        <dbReference type="Proteomes" id="UP000192422"/>
    </source>
</evidence>
<feature type="chain" id="PRO_5046877366" description="Lipoprotein" evidence="1">
    <location>
        <begin position="19"/>
        <end position="137"/>
    </location>
</feature>
<reference evidence="2 3" key="1">
    <citation type="submission" date="2020-05" db="EMBL/GenBank/DDBJ databases">
        <title>Thioclava electrotropha strain Elox9 finished genome.</title>
        <authorList>
            <person name="Rowe A.R."/>
            <person name="Wilbanks E.G."/>
        </authorList>
    </citation>
    <scope>NUCLEOTIDE SEQUENCE [LARGE SCALE GENOMIC DNA]</scope>
    <source>
        <strain evidence="2 3">Elox9</strain>
    </source>
</reference>
<dbReference type="EMBL" id="CP053562">
    <property type="protein sequence ID" value="QPZ92177.1"/>
    <property type="molecule type" value="Genomic_DNA"/>
</dbReference>
<evidence type="ECO:0000256" key="1">
    <source>
        <dbReference type="SAM" id="SignalP"/>
    </source>
</evidence>